<dbReference type="PROSITE" id="PS00198">
    <property type="entry name" value="4FE4S_FER_1"/>
    <property type="match status" value="2"/>
</dbReference>
<proteinExistence type="predicted"/>
<dbReference type="HOGENOM" id="CLU_139698_11_4_2"/>
<dbReference type="STRING" id="1505907.TEU_06545"/>
<organism evidence="6 7">
    <name type="scientific">Thermococcus eurythermalis</name>
    <dbReference type="NCBI Taxonomy" id="1505907"/>
    <lineage>
        <taxon>Archaea</taxon>
        <taxon>Methanobacteriati</taxon>
        <taxon>Methanobacteriota</taxon>
        <taxon>Thermococci</taxon>
        <taxon>Thermococcales</taxon>
        <taxon>Thermococcaceae</taxon>
        <taxon>Thermococcus</taxon>
    </lineage>
</organism>
<dbReference type="Proteomes" id="UP000029980">
    <property type="component" value="Chromosome"/>
</dbReference>
<dbReference type="GO" id="GO:0016491">
    <property type="term" value="F:oxidoreductase activity"/>
    <property type="evidence" value="ECO:0007669"/>
    <property type="project" value="UniProtKB-ARBA"/>
</dbReference>
<dbReference type="SUPFAM" id="SSF54862">
    <property type="entry name" value="4Fe-4S ferredoxins"/>
    <property type="match status" value="1"/>
</dbReference>
<keyword evidence="1" id="KW-0004">4Fe-4S</keyword>
<evidence type="ECO:0000256" key="2">
    <source>
        <dbReference type="ARBA" id="ARBA00022723"/>
    </source>
</evidence>
<dbReference type="GeneID" id="25153093"/>
<dbReference type="RefSeq" id="WP_050002985.1">
    <property type="nucleotide sequence ID" value="NZ_CP008887.1"/>
</dbReference>
<dbReference type="KEGG" id="teu:TEU_06545"/>
<protein>
    <submittedName>
        <fullName evidence="6">Ferredoxin</fullName>
    </submittedName>
</protein>
<keyword evidence="4" id="KW-0411">Iron-sulfur</keyword>
<dbReference type="PROSITE" id="PS51379">
    <property type="entry name" value="4FE4S_FER_2"/>
    <property type="match status" value="2"/>
</dbReference>
<dbReference type="PANTHER" id="PTHR43687:SF5">
    <property type="entry name" value="4FE-4S FERREDOXIN-TYPE DOMAIN-CONTAINING PROTEIN"/>
    <property type="match status" value="1"/>
</dbReference>
<gene>
    <name evidence="6" type="ORF">TEU_06545</name>
</gene>
<sequence>MAEKIKIIVNEDKCYLCGGCAGVCPALAIEVHSSGWEFLPDKCISCRICIDACPVGALSAEPLEVSE</sequence>
<evidence type="ECO:0000313" key="6">
    <source>
        <dbReference type="EMBL" id="AIU70010.1"/>
    </source>
</evidence>
<evidence type="ECO:0000256" key="3">
    <source>
        <dbReference type="ARBA" id="ARBA00023004"/>
    </source>
</evidence>
<name>A0A097QU46_9EURY</name>
<dbReference type="InterPro" id="IPR050572">
    <property type="entry name" value="Fe-S_Ferredoxin"/>
</dbReference>
<reference evidence="6 7" key="1">
    <citation type="journal article" date="2015" name="Int. J. Syst. Evol. Microbiol.">
        <title>Thermococcus eurythermalis sp. nov., a conditional piezophilic hyperthermophilic archaeon with a wide temperature range isolated from an oil-immersed chimney in the Guaymas Basin.</title>
        <authorList>
            <person name="Zhao W."/>
            <person name="Zeng X."/>
            <person name="Xiao X."/>
        </authorList>
    </citation>
    <scope>NUCLEOTIDE SEQUENCE [LARGE SCALE GENOMIC DNA]</scope>
    <source>
        <strain evidence="6 7">A501</strain>
    </source>
</reference>
<evidence type="ECO:0000256" key="1">
    <source>
        <dbReference type="ARBA" id="ARBA00022485"/>
    </source>
</evidence>
<dbReference type="OrthoDB" id="15347at2157"/>
<keyword evidence="3" id="KW-0408">Iron</keyword>
<feature type="domain" description="4Fe-4S ferredoxin-type" evidence="5">
    <location>
        <begin position="5"/>
        <end position="31"/>
    </location>
</feature>
<evidence type="ECO:0000259" key="5">
    <source>
        <dbReference type="PROSITE" id="PS51379"/>
    </source>
</evidence>
<dbReference type="EMBL" id="CP008887">
    <property type="protein sequence ID" value="AIU70010.1"/>
    <property type="molecule type" value="Genomic_DNA"/>
</dbReference>
<dbReference type="GO" id="GO:0046872">
    <property type="term" value="F:metal ion binding"/>
    <property type="evidence" value="ECO:0007669"/>
    <property type="project" value="UniProtKB-KW"/>
</dbReference>
<dbReference type="Gene3D" id="3.30.70.20">
    <property type="match status" value="2"/>
</dbReference>
<dbReference type="AlphaFoldDB" id="A0A097QU46"/>
<feature type="domain" description="4Fe-4S ferredoxin-type" evidence="5">
    <location>
        <begin position="34"/>
        <end position="63"/>
    </location>
</feature>
<dbReference type="Pfam" id="PF13237">
    <property type="entry name" value="Fer4_10"/>
    <property type="match status" value="1"/>
</dbReference>
<accession>A0A097QU46</accession>
<dbReference type="GO" id="GO:0051539">
    <property type="term" value="F:4 iron, 4 sulfur cluster binding"/>
    <property type="evidence" value="ECO:0007669"/>
    <property type="project" value="UniProtKB-KW"/>
</dbReference>
<keyword evidence="2" id="KW-0479">Metal-binding</keyword>
<evidence type="ECO:0000313" key="7">
    <source>
        <dbReference type="Proteomes" id="UP000029980"/>
    </source>
</evidence>
<dbReference type="InterPro" id="IPR017896">
    <property type="entry name" value="4Fe4S_Fe-S-bd"/>
</dbReference>
<dbReference type="InterPro" id="IPR017900">
    <property type="entry name" value="4Fe4S_Fe_S_CS"/>
</dbReference>
<dbReference type="PANTHER" id="PTHR43687">
    <property type="entry name" value="ADENYLYLSULFATE REDUCTASE, BETA SUBUNIT"/>
    <property type="match status" value="1"/>
</dbReference>
<keyword evidence="7" id="KW-1185">Reference proteome</keyword>
<evidence type="ECO:0000256" key="4">
    <source>
        <dbReference type="ARBA" id="ARBA00023014"/>
    </source>
</evidence>